<evidence type="ECO:0000256" key="1">
    <source>
        <dbReference type="ARBA" id="ARBA00000032"/>
    </source>
</evidence>
<dbReference type="InterPro" id="IPR050645">
    <property type="entry name" value="Histidine_acid_phosphatase"/>
</dbReference>
<evidence type="ECO:0008006" key="5">
    <source>
        <dbReference type="Google" id="ProtNLM"/>
    </source>
</evidence>
<feature type="chain" id="PRO_5008588510" description="Acid phosphatase" evidence="3">
    <location>
        <begin position="21"/>
        <end position="393"/>
    </location>
</feature>
<dbReference type="PANTHER" id="PTHR11567:SF19">
    <property type="entry name" value="GH19849P"/>
    <property type="match status" value="1"/>
</dbReference>
<reference evidence="4" key="1">
    <citation type="submission" date="2015-11" db="EMBL/GenBank/DDBJ databases">
        <title>De novo transcriptome assembly of four potential Pierce s Disease insect vectors from Arizona vineyards.</title>
        <authorList>
            <person name="Tassone E.E."/>
        </authorList>
    </citation>
    <scope>NUCLEOTIDE SEQUENCE</scope>
</reference>
<dbReference type="InterPro" id="IPR029033">
    <property type="entry name" value="His_PPase_superfam"/>
</dbReference>
<dbReference type="InterPro" id="IPR000560">
    <property type="entry name" value="His_Pase_clade-2"/>
</dbReference>
<proteinExistence type="inferred from homology"/>
<sequence>MSTDLLWLCTLAVFVLPVYCQTGNPVEGELDSAANTTGTRSAPTLQFVIVVSRHGNRAPVFDFPSSPYQSDDTNMWPNGNGELTQSGYDQMYKLGKKVRALYDGFLDQTFRPEDFKALSSTSGRTLQSAELFLAGLFPPRGFQIWNKDLLWQPVPVHPTFLDHYELVFLNEKPLCSRFREAQEDALMETENLNNSSLVNNGIPLTEWASKLYPEPLTSLVEKFYYASAVGSLDQIKYLEGEMFQEMVRLMQSKANGTLSPDTRMYFYSGHDCTIMGLMMMMLKNVEDKIGFVNTGSALIYELHQDPQSGSFYVQVLYIDGASPNLEPSAVNIPSCGSPCDLHQLLNITEEYYNITDWEEECHVIPPMPSLGEEEESKERNLTNEILEIGLVFP</sequence>
<dbReference type="SUPFAM" id="SSF53254">
    <property type="entry name" value="Phosphoglycerate mutase-like"/>
    <property type="match status" value="1"/>
</dbReference>
<feature type="signal peptide" evidence="3">
    <location>
        <begin position="1"/>
        <end position="20"/>
    </location>
</feature>
<dbReference type="AlphaFoldDB" id="A0A1B6MQ99"/>
<dbReference type="EMBL" id="GEBQ01001895">
    <property type="protein sequence ID" value="JAT38082.1"/>
    <property type="molecule type" value="Transcribed_RNA"/>
</dbReference>
<keyword evidence="3" id="KW-0732">Signal</keyword>
<name>A0A1B6MQ99_9HEMI</name>
<dbReference type="PANTHER" id="PTHR11567">
    <property type="entry name" value="ACID PHOSPHATASE-RELATED"/>
    <property type="match status" value="1"/>
</dbReference>
<dbReference type="CDD" id="cd07061">
    <property type="entry name" value="HP_HAP_like"/>
    <property type="match status" value="1"/>
</dbReference>
<accession>A0A1B6MQ99</accession>
<comment type="similarity">
    <text evidence="2">Belongs to the histidine acid phosphatase family.</text>
</comment>
<protein>
    <recommendedName>
        <fullName evidence="5">Acid phosphatase</fullName>
    </recommendedName>
</protein>
<dbReference type="Gene3D" id="3.40.50.1240">
    <property type="entry name" value="Phosphoglycerate mutase-like"/>
    <property type="match status" value="2"/>
</dbReference>
<dbReference type="InterPro" id="IPR033379">
    <property type="entry name" value="Acid_Pase_AS"/>
</dbReference>
<dbReference type="PROSITE" id="PS00616">
    <property type="entry name" value="HIS_ACID_PHOSPHAT_1"/>
    <property type="match status" value="1"/>
</dbReference>
<gene>
    <name evidence="4" type="ORF">g.33563</name>
</gene>
<evidence type="ECO:0000256" key="2">
    <source>
        <dbReference type="ARBA" id="ARBA00005375"/>
    </source>
</evidence>
<evidence type="ECO:0000256" key="3">
    <source>
        <dbReference type="SAM" id="SignalP"/>
    </source>
</evidence>
<dbReference type="Pfam" id="PF00328">
    <property type="entry name" value="His_Phos_2"/>
    <property type="match status" value="2"/>
</dbReference>
<organism evidence="4">
    <name type="scientific">Graphocephala atropunctata</name>
    <dbReference type="NCBI Taxonomy" id="36148"/>
    <lineage>
        <taxon>Eukaryota</taxon>
        <taxon>Metazoa</taxon>
        <taxon>Ecdysozoa</taxon>
        <taxon>Arthropoda</taxon>
        <taxon>Hexapoda</taxon>
        <taxon>Insecta</taxon>
        <taxon>Pterygota</taxon>
        <taxon>Neoptera</taxon>
        <taxon>Paraneoptera</taxon>
        <taxon>Hemiptera</taxon>
        <taxon>Auchenorrhyncha</taxon>
        <taxon>Membracoidea</taxon>
        <taxon>Cicadellidae</taxon>
        <taxon>Cicadellinae</taxon>
        <taxon>Cicadellini</taxon>
        <taxon>Graphocephala</taxon>
    </lineage>
</organism>
<comment type="catalytic activity">
    <reaction evidence="1">
        <text>a phosphate monoester + H2O = an alcohol + phosphate</text>
        <dbReference type="Rhea" id="RHEA:15017"/>
        <dbReference type="ChEBI" id="CHEBI:15377"/>
        <dbReference type="ChEBI" id="CHEBI:30879"/>
        <dbReference type="ChEBI" id="CHEBI:43474"/>
        <dbReference type="ChEBI" id="CHEBI:67140"/>
        <dbReference type="EC" id="3.1.3.2"/>
    </reaction>
</comment>
<dbReference type="GO" id="GO:0003993">
    <property type="term" value="F:acid phosphatase activity"/>
    <property type="evidence" value="ECO:0007669"/>
    <property type="project" value="UniProtKB-EC"/>
</dbReference>
<evidence type="ECO:0000313" key="4">
    <source>
        <dbReference type="EMBL" id="JAT38082.1"/>
    </source>
</evidence>